<dbReference type="SUPFAM" id="SSF82153">
    <property type="entry name" value="FAS1 domain"/>
    <property type="match status" value="1"/>
</dbReference>
<dbReference type="AlphaFoldDB" id="A0A388KGG3"/>
<dbReference type="Proteomes" id="UP000265515">
    <property type="component" value="Unassembled WGS sequence"/>
</dbReference>
<evidence type="ECO:0000259" key="3">
    <source>
        <dbReference type="PROSITE" id="PS50213"/>
    </source>
</evidence>
<feature type="domain" description="FAS1" evidence="3">
    <location>
        <begin position="33"/>
        <end position="186"/>
    </location>
</feature>
<feature type="compositionally biased region" description="Low complexity" evidence="1">
    <location>
        <begin position="225"/>
        <end position="244"/>
    </location>
</feature>
<gene>
    <name evidence="4" type="ORF">CBR_g3814</name>
</gene>
<evidence type="ECO:0000313" key="5">
    <source>
        <dbReference type="Proteomes" id="UP000265515"/>
    </source>
</evidence>
<dbReference type="InterPro" id="IPR036378">
    <property type="entry name" value="FAS1_dom_sf"/>
</dbReference>
<evidence type="ECO:0000313" key="4">
    <source>
        <dbReference type="EMBL" id="GBG69116.1"/>
    </source>
</evidence>
<proteinExistence type="predicted"/>
<dbReference type="Gene3D" id="2.30.180.10">
    <property type="entry name" value="FAS1 domain"/>
    <property type="match status" value="1"/>
</dbReference>
<feature type="signal peptide" evidence="2">
    <location>
        <begin position="1"/>
        <end position="33"/>
    </location>
</feature>
<evidence type="ECO:0000256" key="1">
    <source>
        <dbReference type="SAM" id="MobiDB-lite"/>
    </source>
</evidence>
<dbReference type="PROSITE" id="PS50213">
    <property type="entry name" value="FAS1"/>
    <property type="match status" value="1"/>
</dbReference>
<dbReference type="Gramene" id="GBG69116">
    <property type="protein sequence ID" value="GBG69116"/>
    <property type="gene ID" value="CBR_g3814"/>
</dbReference>
<reference evidence="4 5" key="1">
    <citation type="journal article" date="2018" name="Cell">
        <title>The Chara Genome: Secondary Complexity and Implications for Plant Terrestrialization.</title>
        <authorList>
            <person name="Nishiyama T."/>
            <person name="Sakayama H."/>
            <person name="Vries J.D."/>
            <person name="Buschmann H."/>
            <person name="Saint-Marcoux D."/>
            <person name="Ullrich K.K."/>
            <person name="Haas F.B."/>
            <person name="Vanderstraeten L."/>
            <person name="Becker D."/>
            <person name="Lang D."/>
            <person name="Vosolsobe S."/>
            <person name="Rombauts S."/>
            <person name="Wilhelmsson P.K.I."/>
            <person name="Janitza P."/>
            <person name="Kern R."/>
            <person name="Heyl A."/>
            <person name="Rumpler F."/>
            <person name="Villalobos L.I.A.C."/>
            <person name="Clay J.M."/>
            <person name="Skokan R."/>
            <person name="Toyoda A."/>
            <person name="Suzuki Y."/>
            <person name="Kagoshima H."/>
            <person name="Schijlen E."/>
            <person name="Tajeshwar N."/>
            <person name="Catarino B."/>
            <person name="Hetherington A.J."/>
            <person name="Saltykova A."/>
            <person name="Bonnot C."/>
            <person name="Breuninger H."/>
            <person name="Symeonidi A."/>
            <person name="Radhakrishnan G.V."/>
            <person name="Van Nieuwerburgh F."/>
            <person name="Deforce D."/>
            <person name="Chang C."/>
            <person name="Karol K.G."/>
            <person name="Hedrich R."/>
            <person name="Ulvskov P."/>
            <person name="Glockner G."/>
            <person name="Delwiche C.F."/>
            <person name="Petrasek J."/>
            <person name="Van de Peer Y."/>
            <person name="Friml J."/>
            <person name="Beilby M."/>
            <person name="Dolan L."/>
            <person name="Kohara Y."/>
            <person name="Sugano S."/>
            <person name="Fujiyama A."/>
            <person name="Delaux P.-M."/>
            <person name="Quint M."/>
            <person name="TheiBen G."/>
            <person name="Hagemann M."/>
            <person name="Harholt J."/>
            <person name="Dunand C."/>
            <person name="Zachgo S."/>
            <person name="Langdale J."/>
            <person name="Maumus F."/>
            <person name="Straeten D.V.D."/>
            <person name="Gould S.B."/>
            <person name="Rensing S.A."/>
        </authorList>
    </citation>
    <scope>NUCLEOTIDE SEQUENCE [LARGE SCALE GENOMIC DNA]</scope>
    <source>
        <strain evidence="4 5">S276</strain>
    </source>
</reference>
<accession>A0A388KGG3</accession>
<dbReference type="InterPro" id="IPR000782">
    <property type="entry name" value="FAS1_domain"/>
</dbReference>
<organism evidence="4 5">
    <name type="scientific">Chara braunii</name>
    <name type="common">Braun's stonewort</name>
    <dbReference type="NCBI Taxonomy" id="69332"/>
    <lineage>
        <taxon>Eukaryota</taxon>
        <taxon>Viridiplantae</taxon>
        <taxon>Streptophyta</taxon>
        <taxon>Charophyceae</taxon>
        <taxon>Charales</taxon>
        <taxon>Characeae</taxon>
        <taxon>Chara</taxon>
    </lineage>
</organism>
<keyword evidence="2" id="KW-0732">Signal</keyword>
<protein>
    <recommendedName>
        <fullName evidence="3">FAS1 domain-containing protein</fullName>
    </recommendedName>
</protein>
<keyword evidence="5" id="KW-1185">Reference proteome</keyword>
<evidence type="ECO:0000256" key="2">
    <source>
        <dbReference type="SAM" id="SignalP"/>
    </source>
</evidence>
<sequence length="253" mass="26376">MASSSASFAGYGGSALRLLAVLALLSATCRVEGSNLVNILKGEGQFSIFYQALLQSEELASVEGRTVLNGSSYVVFAPTDNSFRADFEPKVLTCLQQSASQKGLIVKLLNYLQITTLHTPVVNAVDLAKFAVDGRLWTVLGTPILVQQTGPASVTLFSESKAMDTVVNSVRPVDTNVTLVTLDAGLVVDDSLSEEIVVACMGGGSIPAPGVPAIPRPSIAPPRQTPTTTTVPPAAPSSSSPPRALLAGNRRLL</sequence>
<name>A0A388KGG3_CHABU</name>
<comment type="caution">
    <text evidence="4">The sequence shown here is derived from an EMBL/GenBank/DDBJ whole genome shotgun (WGS) entry which is preliminary data.</text>
</comment>
<dbReference type="EMBL" id="BFEA01000110">
    <property type="protein sequence ID" value="GBG69116.1"/>
    <property type="molecule type" value="Genomic_DNA"/>
</dbReference>
<feature type="region of interest" description="Disordered" evidence="1">
    <location>
        <begin position="211"/>
        <end position="253"/>
    </location>
</feature>
<feature type="chain" id="PRO_5017217216" description="FAS1 domain-containing protein" evidence="2">
    <location>
        <begin position="34"/>
        <end position="253"/>
    </location>
</feature>
<feature type="compositionally biased region" description="Pro residues" evidence="1">
    <location>
        <begin position="211"/>
        <end position="224"/>
    </location>
</feature>